<evidence type="ECO:0000313" key="3">
    <source>
        <dbReference type="Proteomes" id="UP001549106"/>
    </source>
</evidence>
<keyword evidence="2" id="KW-0378">Hydrolase</keyword>
<dbReference type="RefSeq" id="WP_257464847.1">
    <property type="nucleotide sequence ID" value="NZ_BAABXP010000009.1"/>
</dbReference>
<reference evidence="2 3" key="1">
    <citation type="submission" date="2024-06" db="EMBL/GenBank/DDBJ databases">
        <title>Genomic Encyclopedia of Type Strains, Phase IV (KMG-IV): sequencing the most valuable type-strain genomes for metagenomic binning, comparative biology and taxonomic classification.</title>
        <authorList>
            <person name="Goeker M."/>
        </authorList>
    </citation>
    <scope>NUCLEOTIDE SEQUENCE [LARGE SCALE GENOMIC DNA]</scope>
    <source>
        <strain evidence="2 3">DSM 29492</strain>
    </source>
</reference>
<feature type="domain" description="Serine aminopeptidase S33" evidence="1">
    <location>
        <begin position="56"/>
        <end position="313"/>
    </location>
</feature>
<dbReference type="Gene3D" id="3.40.50.1820">
    <property type="entry name" value="alpha/beta hydrolase"/>
    <property type="match status" value="1"/>
</dbReference>
<evidence type="ECO:0000259" key="1">
    <source>
        <dbReference type="Pfam" id="PF12146"/>
    </source>
</evidence>
<dbReference type="PANTHER" id="PTHR11614">
    <property type="entry name" value="PHOSPHOLIPASE-RELATED"/>
    <property type="match status" value="1"/>
</dbReference>
<dbReference type="InterPro" id="IPR022742">
    <property type="entry name" value="Hydrolase_4"/>
</dbReference>
<dbReference type="SUPFAM" id="SSF53474">
    <property type="entry name" value="alpha/beta-Hydrolases"/>
    <property type="match status" value="1"/>
</dbReference>
<protein>
    <submittedName>
        <fullName evidence="2">Lysophospholipase</fullName>
        <ecNumber evidence="2">3.1.1.5</ecNumber>
    </submittedName>
</protein>
<organism evidence="2 3">
    <name type="scientific">Blautia caecimuris</name>
    <dbReference type="NCBI Taxonomy" id="1796615"/>
    <lineage>
        <taxon>Bacteria</taxon>
        <taxon>Bacillati</taxon>
        <taxon>Bacillota</taxon>
        <taxon>Clostridia</taxon>
        <taxon>Lachnospirales</taxon>
        <taxon>Lachnospiraceae</taxon>
        <taxon>Blautia</taxon>
    </lineage>
</organism>
<gene>
    <name evidence="2" type="ORF">ABID24_002203</name>
</gene>
<sequence length="331" mass="38405">MQRDDRYRKIIHENEYVLKMQNEVLPYLERRVSEAWIPCAPENRGRVHVLRYLADKARGVVVISHGFSESAQKYPELIYYFLQEHYHVYFPEHCGHGLSYRLTDDPSLVHLDRWNRYSRDFLRVSRLIRKAHPGMPLYLFAHSMGGAVAAIAAAREPYIYKKVILSSPMIRPLTGNVPYPAAIRISRAACRTGREMKYVAGQKPYDGTEQFETSSGLSCPRFERYKEIRRNNIECRTFSPSYGWLYNAAKMNWYLQRSAWKDIAAPILLFQAETDSLVSLKAQDIFAEKINNCGKTSCTLIRMAGTKHEIFNAQDDILETYWGHVFGFLKG</sequence>
<dbReference type="GO" id="GO:0004622">
    <property type="term" value="F:phosphatidylcholine lysophospholipase activity"/>
    <property type="evidence" value="ECO:0007669"/>
    <property type="project" value="UniProtKB-EC"/>
</dbReference>
<keyword evidence="3" id="KW-1185">Reference proteome</keyword>
<comment type="caution">
    <text evidence="2">The sequence shown here is derived from an EMBL/GenBank/DDBJ whole genome shotgun (WGS) entry which is preliminary data.</text>
</comment>
<evidence type="ECO:0000313" key="2">
    <source>
        <dbReference type="EMBL" id="MET3750949.1"/>
    </source>
</evidence>
<dbReference type="InterPro" id="IPR029058">
    <property type="entry name" value="AB_hydrolase_fold"/>
</dbReference>
<name>A0ABV2M4E4_9FIRM</name>
<accession>A0ABV2M4E4</accession>
<dbReference type="EMBL" id="JBEPMJ010000016">
    <property type="protein sequence ID" value="MET3750949.1"/>
    <property type="molecule type" value="Genomic_DNA"/>
</dbReference>
<dbReference type="Proteomes" id="UP001549106">
    <property type="component" value="Unassembled WGS sequence"/>
</dbReference>
<dbReference type="EC" id="3.1.1.5" evidence="2"/>
<dbReference type="InterPro" id="IPR051044">
    <property type="entry name" value="MAG_DAG_Lipase"/>
</dbReference>
<proteinExistence type="predicted"/>
<dbReference type="Pfam" id="PF12146">
    <property type="entry name" value="Hydrolase_4"/>
    <property type="match status" value="1"/>
</dbReference>